<proteinExistence type="predicted"/>
<dbReference type="HOGENOM" id="CLU_2149699_0_0_1"/>
<reference evidence="2" key="2">
    <citation type="submission" date="2015-03" db="UniProtKB">
        <authorList>
            <consortium name="EnsemblPlants"/>
        </authorList>
    </citation>
    <scope>IDENTIFICATION</scope>
</reference>
<accession>A0A0D3GFU9</accession>
<evidence type="ECO:0000313" key="3">
    <source>
        <dbReference type="Proteomes" id="UP000026960"/>
    </source>
</evidence>
<dbReference type="AlphaFoldDB" id="A0A0D3GFU9"/>
<dbReference type="Gramene" id="OBART06G12430.1">
    <property type="protein sequence ID" value="OBART06G12430.1"/>
    <property type="gene ID" value="OBART06G12430"/>
</dbReference>
<feature type="compositionally biased region" description="Gly residues" evidence="1">
    <location>
        <begin position="101"/>
        <end position="112"/>
    </location>
</feature>
<dbReference type="PaxDb" id="65489-OBART06G12430.1"/>
<keyword evidence="3" id="KW-1185">Reference proteome</keyword>
<sequence length="112" mass="12230">MDGKRIGTGCLFPCHEQSMRKPLRKGKLPFVLVVGGRSIGEEQPQLYLHCNQMIRIGEWRLQVTTNQFDEEACAAYSVECSRVTPCSGHRAMARGRCPSMEGGGGDDGNGDG</sequence>
<organism evidence="2">
    <name type="scientific">Oryza barthii</name>
    <dbReference type="NCBI Taxonomy" id="65489"/>
    <lineage>
        <taxon>Eukaryota</taxon>
        <taxon>Viridiplantae</taxon>
        <taxon>Streptophyta</taxon>
        <taxon>Embryophyta</taxon>
        <taxon>Tracheophyta</taxon>
        <taxon>Spermatophyta</taxon>
        <taxon>Magnoliopsida</taxon>
        <taxon>Liliopsida</taxon>
        <taxon>Poales</taxon>
        <taxon>Poaceae</taxon>
        <taxon>BOP clade</taxon>
        <taxon>Oryzoideae</taxon>
        <taxon>Oryzeae</taxon>
        <taxon>Oryzinae</taxon>
        <taxon>Oryza</taxon>
    </lineage>
</organism>
<protein>
    <submittedName>
        <fullName evidence="2">Uncharacterized protein</fullName>
    </submittedName>
</protein>
<reference evidence="2" key="1">
    <citation type="journal article" date="2009" name="Rice">
        <title>De Novo Next Generation Sequencing of Plant Genomes.</title>
        <authorList>
            <person name="Rounsley S."/>
            <person name="Marri P.R."/>
            <person name="Yu Y."/>
            <person name="He R."/>
            <person name="Sisneros N."/>
            <person name="Goicoechea J.L."/>
            <person name="Lee S.J."/>
            <person name="Angelova A."/>
            <person name="Kudrna D."/>
            <person name="Luo M."/>
            <person name="Affourtit J."/>
            <person name="Desany B."/>
            <person name="Knight J."/>
            <person name="Niazi F."/>
            <person name="Egholm M."/>
            <person name="Wing R.A."/>
        </authorList>
    </citation>
    <scope>NUCLEOTIDE SEQUENCE [LARGE SCALE GENOMIC DNA]</scope>
    <source>
        <strain evidence="2">cv. IRGC 105608</strain>
    </source>
</reference>
<feature type="region of interest" description="Disordered" evidence="1">
    <location>
        <begin position="93"/>
        <end position="112"/>
    </location>
</feature>
<evidence type="ECO:0000256" key="1">
    <source>
        <dbReference type="SAM" id="MobiDB-lite"/>
    </source>
</evidence>
<evidence type="ECO:0000313" key="2">
    <source>
        <dbReference type="EnsemblPlants" id="OBART06G12430.1"/>
    </source>
</evidence>
<name>A0A0D3GFU9_9ORYZ</name>
<dbReference type="Proteomes" id="UP000026960">
    <property type="component" value="Chromosome 6"/>
</dbReference>
<dbReference type="EnsemblPlants" id="OBART06G12430.1">
    <property type="protein sequence ID" value="OBART06G12430.1"/>
    <property type="gene ID" value="OBART06G12430"/>
</dbReference>